<reference evidence="4" key="1">
    <citation type="journal article" date="2021" name="Open Biol.">
        <title>Shared evolutionary footprints suggest mitochondrial oxidative damage underlies multiple complex I losses in fungi.</title>
        <authorList>
            <person name="Schikora-Tamarit M.A."/>
            <person name="Marcet-Houben M."/>
            <person name="Nosek J."/>
            <person name="Gabaldon T."/>
        </authorList>
    </citation>
    <scope>NUCLEOTIDE SEQUENCE</scope>
    <source>
        <strain evidence="4">CBS6075</strain>
    </source>
</reference>
<dbReference type="Gene3D" id="2.60.40.790">
    <property type="match status" value="1"/>
</dbReference>
<proteinExistence type="inferred from homology"/>
<feature type="region of interest" description="Disordered" evidence="2">
    <location>
        <begin position="957"/>
        <end position="978"/>
    </location>
</feature>
<reference evidence="4" key="2">
    <citation type="submission" date="2021-01" db="EMBL/GenBank/DDBJ databases">
        <authorList>
            <person name="Schikora-Tamarit M.A."/>
        </authorList>
    </citation>
    <scope>NUCLEOTIDE SEQUENCE</scope>
    <source>
        <strain evidence="4">CBS6075</strain>
    </source>
</reference>
<dbReference type="GO" id="GO:0005829">
    <property type="term" value="C:cytosol"/>
    <property type="evidence" value="ECO:0007669"/>
    <property type="project" value="TreeGrafter"/>
</dbReference>
<evidence type="ECO:0000313" key="4">
    <source>
        <dbReference type="EMBL" id="KAH3670999.1"/>
    </source>
</evidence>
<feature type="compositionally biased region" description="Polar residues" evidence="2">
    <location>
        <begin position="362"/>
        <end position="373"/>
    </location>
</feature>
<dbReference type="AlphaFoldDB" id="A0A9P8T9W7"/>
<sequence length="1206" mass="130477">MHAFRILLHDFQHLERFRNCVEGEGGVRVLEQVEDGVDDWFGDDGHERVEVGQYDVRDKHEQDVGDFWELGRFRECWISTDFLAGVSDGRASRQGTMASMSMGATPLRITMLGFSDGVCNMDLSTSMAAHFTNMSWSSKKCSRNGRIKCHQLSRSAESNLLTMNDKVPILPMYLVLTSSLKSMNGVLTSGVSVLNSSDNRIPFLCAVGDIFEDGRLLLLNSLSIGTRISISLKISSLDGFTNSKMSFKIRTLSQHDHGLPMDSSLKRVFSHSQSPSSRPSKIKKLTDSIFSIFHRNDTDLTNDTSLIAKSRPNTSLNTDSFRSQSSPVTARQLKEYYESIKRENSVLYSKLKDEDDTHKAESTNLADESTLTVPSRVSSASVPSKRKISTSSVLPSKQIKKPAPSFSIDPIERAQLVVLKKRMQTDRYRKSRMTYLRDHTRNLVHTSSNLSANPKYIDTSVETIEQLPQPSAQTALKLVPGNIPKERLNQNGIFKAVLDYDDEEPEPQPEKKIDTKPLTEKIKFSSKTDSQPFASSGLGSSFDTAAKPKFVAEKKVEKPLESAPVKPTPAFTFTDKKDTETKPVDKPTEEKKEAPKFAFGSTTEAPKFSFGSTAEPPKFSLSTPEPPKLSLANGNQKDEETEPKRKKFTFGDKSEETPKPSFSFSSAPAQPKSSFSFGAKPEEPKKEPAAASVAAPAPSFSFGNKPAEPAEPAEPSKPQESMFSFGAKPAEEPKTETPKFTFSSSLGRPAEAAKPANGFGSSSFTFGAKPEEKAEPAAAFSFGQSTKSETPPTSSEPSTTVEPPKSNDSAKSAPFASGSSAPAKEPEAKPFSFGAAGNDAKPAETKPFSFGSAPKQDQKPAETKPFSFGAAKPEFSFGSKPAEPAAAPAFGASTNSAFGAPASTPSSSASGFSFGEASKPANQFTFGGSTAGKDTAAAAAPAPAFSFGSNNGFAFGKPQGGAPTSGSSGSGGFGFSGGSLTNPAAGQSVFGNNTPQQGNKIFNFQGQPAAQTPTGFSGFNPSRSATPNFDFTGAPSASNVDPSSTDADKNLLYLTINITDPEKPQIELTPTSLKFEAVSGGQKYKLDLEFYEEVDDKRSKYEITGSHVFFVLYKKTLGQEYWPRLTKLKLKYHFIKTDFDKWADEDEQDELQDDDLNKSLGDLNSFGDDPIDFAKLAAQNGGQFPSFDPDSINEASSSDDEDQEEK</sequence>
<feature type="region of interest" description="Disordered" evidence="2">
    <location>
        <begin position="1180"/>
        <end position="1206"/>
    </location>
</feature>
<accession>A0A9P8T9W7</accession>
<feature type="compositionally biased region" description="Low complexity" evidence="2">
    <location>
        <begin position="374"/>
        <end position="383"/>
    </location>
</feature>
<dbReference type="GO" id="GO:0005634">
    <property type="term" value="C:nucleus"/>
    <property type="evidence" value="ECO:0007669"/>
    <property type="project" value="TreeGrafter"/>
</dbReference>
<feature type="compositionally biased region" description="Low complexity" evidence="2">
    <location>
        <begin position="689"/>
        <end position="698"/>
    </location>
</feature>
<keyword evidence="5" id="KW-1185">Reference proteome</keyword>
<feature type="domain" description="CS" evidence="3">
    <location>
        <begin position="1035"/>
        <end position="1126"/>
    </location>
</feature>
<dbReference type="InterPro" id="IPR045250">
    <property type="entry name" value="p23-like"/>
</dbReference>
<dbReference type="Proteomes" id="UP000769157">
    <property type="component" value="Unassembled WGS sequence"/>
</dbReference>
<feature type="compositionally biased region" description="Basic and acidic residues" evidence="2">
    <location>
        <begin position="649"/>
        <end position="658"/>
    </location>
</feature>
<dbReference type="RefSeq" id="XP_046064367.1">
    <property type="nucleotide sequence ID" value="XM_046208471.1"/>
</dbReference>
<feature type="compositionally biased region" description="Acidic residues" evidence="2">
    <location>
        <begin position="1197"/>
        <end position="1206"/>
    </location>
</feature>
<dbReference type="SUPFAM" id="SSF49764">
    <property type="entry name" value="HSP20-like chaperones"/>
    <property type="match status" value="1"/>
</dbReference>
<comment type="caution">
    <text evidence="4">The sequence shown here is derived from an EMBL/GenBank/DDBJ whole genome shotgun (WGS) entry which is preliminary data.</text>
</comment>
<feature type="region of interest" description="Disordered" evidence="2">
    <location>
        <begin position="555"/>
        <end position="914"/>
    </location>
</feature>
<feature type="compositionally biased region" description="Basic and acidic residues" evidence="2">
    <location>
        <begin position="508"/>
        <end position="523"/>
    </location>
</feature>
<dbReference type="GO" id="GO:0006457">
    <property type="term" value="P:protein folding"/>
    <property type="evidence" value="ECO:0007669"/>
    <property type="project" value="TreeGrafter"/>
</dbReference>
<dbReference type="PANTHER" id="PTHR22932:SF1">
    <property type="entry name" value="CO-CHAPERONE PROTEIN DAF-41"/>
    <property type="match status" value="1"/>
</dbReference>
<feature type="region of interest" description="Disordered" evidence="2">
    <location>
        <begin position="353"/>
        <end position="402"/>
    </location>
</feature>
<evidence type="ECO:0000256" key="1">
    <source>
        <dbReference type="ARBA" id="ARBA00025733"/>
    </source>
</evidence>
<feature type="compositionally biased region" description="Gly residues" evidence="2">
    <location>
        <begin position="968"/>
        <end position="977"/>
    </location>
</feature>
<gene>
    <name evidence="4" type="ORF">OGAPHI_000710</name>
</gene>
<dbReference type="OrthoDB" id="1564555at2759"/>
<feature type="compositionally biased region" description="Basic and acidic residues" evidence="2">
    <location>
        <begin position="574"/>
        <end position="595"/>
    </location>
</feature>
<dbReference type="PROSITE" id="PS51203">
    <property type="entry name" value="CS"/>
    <property type="match status" value="1"/>
</dbReference>
<name>A0A9P8T9W7_9ASCO</name>
<dbReference type="CDD" id="cd06465">
    <property type="entry name" value="p23_hB-ind1_like"/>
    <property type="match status" value="1"/>
</dbReference>
<feature type="compositionally biased region" description="Polar residues" evidence="2">
    <location>
        <begin position="525"/>
        <end position="540"/>
    </location>
</feature>
<evidence type="ECO:0000256" key="2">
    <source>
        <dbReference type="SAM" id="MobiDB-lite"/>
    </source>
</evidence>
<organism evidence="4 5">
    <name type="scientific">Ogataea philodendri</name>
    <dbReference type="NCBI Taxonomy" id="1378263"/>
    <lineage>
        <taxon>Eukaryota</taxon>
        <taxon>Fungi</taxon>
        <taxon>Dikarya</taxon>
        <taxon>Ascomycota</taxon>
        <taxon>Saccharomycotina</taxon>
        <taxon>Pichiomycetes</taxon>
        <taxon>Pichiales</taxon>
        <taxon>Pichiaceae</taxon>
        <taxon>Ogataea</taxon>
    </lineage>
</organism>
<protein>
    <recommendedName>
        <fullName evidence="3">CS domain-containing protein</fullName>
    </recommendedName>
</protein>
<dbReference type="GO" id="GO:0051879">
    <property type="term" value="F:Hsp90 protein binding"/>
    <property type="evidence" value="ECO:0007669"/>
    <property type="project" value="InterPro"/>
</dbReference>
<feature type="compositionally biased region" description="Low complexity" evidence="2">
    <location>
        <begin position="879"/>
        <end position="914"/>
    </location>
</feature>
<dbReference type="InterPro" id="IPR007052">
    <property type="entry name" value="CS_dom"/>
</dbReference>
<dbReference type="EMBL" id="JAEUBE010000084">
    <property type="protein sequence ID" value="KAH3670999.1"/>
    <property type="molecule type" value="Genomic_DNA"/>
</dbReference>
<dbReference type="PANTHER" id="PTHR22932">
    <property type="entry name" value="TELOMERASE-BINDING PROTEIN P23 HSP90 CO-CHAPERONE"/>
    <property type="match status" value="1"/>
</dbReference>
<feature type="compositionally biased region" description="Low complexity" evidence="2">
    <location>
        <begin position="785"/>
        <end position="823"/>
    </location>
</feature>
<dbReference type="InterPro" id="IPR008978">
    <property type="entry name" value="HSP20-like_chaperone"/>
</dbReference>
<dbReference type="GO" id="GO:0051131">
    <property type="term" value="P:chaperone-mediated protein complex assembly"/>
    <property type="evidence" value="ECO:0007669"/>
    <property type="project" value="TreeGrafter"/>
</dbReference>
<evidence type="ECO:0000313" key="5">
    <source>
        <dbReference type="Proteomes" id="UP000769157"/>
    </source>
</evidence>
<feature type="region of interest" description="Disordered" evidence="2">
    <location>
        <begin position="500"/>
        <end position="540"/>
    </location>
</feature>
<evidence type="ECO:0000259" key="3">
    <source>
        <dbReference type="PROSITE" id="PS51203"/>
    </source>
</evidence>
<dbReference type="GeneID" id="70232678"/>
<feature type="compositionally biased region" description="Low complexity" evidence="2">
    <location>
        <begin position="659"/>
        <end position="679"/>
    </location>
</feature>
<comment type="similarity">
    <text evidence="1">Belongs to the p23/wos2 family.</text>
</comment>
<dbReference type="GO" id="GO:0051087">
    <property type="term" value="F:protein-folding chaperone binding"/>
    <property type="evidence" value="ECO:0007669"/>
    <property type="project" value="TreeGrafter"/>
</dbReference>